<reference evidence="3" key="1">
    <citation type="submission" date="2023-09" db="EMBL/GenBank/DDBJ databases">
        <authorList>
            <person name="Zhang C."/>
        </authorList>
    </citation>
    <scope>NUCLEOTIDE SEQUENCE [LARGE SCALE GENOMIC DNA]</scope>
    <source>
        <strain evidence="3">SQ345</strain>
    </source>
</reference>
<gene>
    <name evidence="2" type="ORF">RI845_15035</name>
</gene>
<sequence length="96" mass="10681">MYLSPSNYKNVLRVVGLIFICIGLVMGYSAIEAMLNPNVSVVLNGVSRNDTEAKLFGLFIPCIITVVGFWLCLSKGQSLTNLHKVRESFWSIFHGK</sequence>
<accession>A0ABY9TGC1</accession>
<evidence type="ECO:0000313" key="2">
    <source>
        <dbReference type="EMBL" id="WNC67829.1"/>
    </source>
</evidence>
<dbReference type="Proteomes" id="UP001248581">
    <property type="component" value="Chromosome"/>
</dbReference>
<keyword evidence="3" id="KW-1185">Reference proteome</keyword>
<feature type="transmembrane region" description="Helical" evidence="1">
    <location>
        <begin position="12"/>
        <end position="35"/>
    </location>
</feature>
<dbReference type="RefSeq" id="WP_348386988.1">
    <property type="nucleotide sequence ID" value="NZ_CP134146.1"/>
</dbReference>
<evidence type="ECO:0008006" key="4">
    <source>
        <dbReference type="Google" id="ProtNLM"/>
    </source>
</evidence>
<keyword evidence="1" id="KW-0812">Transmembrane</keyword>
<proteinExistence type="predicted"/>
<dbReference type="EMBL" id="CP134146">
    <property type="protein sequence ID" value="WNC67829.1"/>
    <property type="molecule type" value="Genomic_DNA"/>
</dbReference>
<keyword evidence="1" id="KW-1133">Transmembrane helix</keyword>
<name>A0ABY9TGC1_9GAMM</name>
<evidence type="ECO:0000313" key="3">
    <source>
        <dbReference type="Proteomes" id="UP001248581"/>
    </source>
</evidence>
<feature type="transmembrane region" description="Helical" evidence="1">
    <location>
        <begin position="55"/>
        <end position="73"/>
    </location>
</feature>
<evidence type="ECO:0000256" key="1">
    <source>
        <dbReference type="SAM" id="Phobius"/>
    </source>
</evidence>
<organism evidence="2 3">
    <name type="scientific">Thalassotalea nanhaiensis</name>
    <dbReference type="NCBI Taxonomy" id="3065648"/>
    <lineage>
        <taxon>Bacteria</taxon>
        <taxon>Pseudomonadati</taxon>
        <taxon>Pseudomonadota</taxon>
        <taxon>Gammaproteobacteria</taxon>
        <taxon>Alteromonadales</taxon>
        <taxon>Colwelliaceae</taxon>
        <taxon>Thalassotalea</taxon>
    </lineage>
</organism>
<protein>
    <recommendedName>
        <fullName evidence="4">DUF3955 domain-containing protein</fullName>
    </recommendedName>
</protein>
<keyword evidence="1" id="KW-0472">Membrane</keyword>